<comment type="caution">
    <text evidence="11">The sequence shown here is derived from an EMBL/GenBank/DDBJ whole genome shotgun (WGS) entry which is preliminary data.</text>
</comment>
<dbReference type="Proteomes" id="UP001529510">
    <property type="component" value="Unassembled WGS sequence"/>
</dbReference>
<accession>A0ABD0MAS4</accession>
<dbReference type="PANTHER" id="PTHR46481:SF10">
    <property type="entry name" value="ZINC FINGER BED DOMAIN-CONTAINING PROTEIN 39"/>
    <property type="match status" value="1"/>
</dbReference>
<evidence type="ECO:0000259" key="10">
    <source>
        <dbReference type="PROSITE" id="PS50808"/>
    </source>
</evidence>
<keyword evidence="8" id="KW-0539">Nucleus</keyword>
<dbReference type="SUPFAM" id="SSF53098">
    <property type="entry name" value="Ribonuclease H-like"/>
    <property type="match status" value="1"/>
</dbReference>
<dbReference type="EMBL" id="JAMKFB020000831">
    <property type="protein sequence ID" value="KAL0147023.1"/>
    <property type="molecule type" value="Genomic_DNA"/>
</dbReference>
<keyword evidence="2" id="KW-0479">Metal-binding</keyword>
<evidence type="ECO:0000256" key="2">
    <source>
        <dbReference type="ARBA" id="ARBA00022723"/>
    </source>
</evidence>
<organism evidence="11 12">
    <name type="scientific">Cirrhinus mrigala</name>
    <name type="common">Mrigala</name>
    <dbReference type="NCBI Taxonomy" id="683832"/>
    <lineage>
        <taxon>Eukaryota</taxon>
        <taxon>Metazoa</taxon>
        <taxon>Chordata</taxon>
        <taxon>Craniata</taxon>
        <taxon>Vertebrata</taxon>
        <taxon>Euteleostomi</taxon>
        <taxon>Actinopterygii</taxon>
        <taxon>Neopterygii</taxon>
        <taxon>Teleostei</taxon>
        <taxon>Ostariophysi</taxon>
        <taxon>Cypriniformes</taxon>
        <taxon>Cyprinidae</taxon>
        <taxon>Labeoninae</taxon>
        <taxon>Labeonini</taxon>
        <taxon>Cirrhinus</taxon>
    </lineage>
</organism>
<feature type="domain" description="BED-type" evidence="10">
    <location>
        <begin position="46"/>
        <end position="104"/>
    </location>
</feature>
<evidence type="ECO:0000313" key="11">
    <source>
        <dbReference type="EMBL" id="KAL0147023.1"/>
    </source>
</evidence>
<keyword evidence="5" id="KW-0805">Transcription regulation</keyword>
<dbReference type="PANTHER" id="PTHR46481">
    <property type="entry name" value="ZINC FINGER BED DOMAIN-CONTAINING PROTEIN 4"/>
    <property type="match status" value="1"/>
</dbReference>
<keyword evidence="6" id="KW-0238">DNA-binding</keyword>
<keyword evidence="7" id="KW-0804">Transcription</keyword>
<dbReference type="InterPro" id="IPR036236">
    <property type="entry name" value="Znf_C2H2_sf"/>
</dbReference>
<evidence type="ECO:0000313" key="12">
    <source>
        <dbReference type="Proteomes" id="UP001529510"/>
    </source>
</evidence>
<proteinExistence type="predicted"/>
<keyword evidence="3 9" id="KW-0863">Zinc-finger</keyword>
<evidence type="ECO:0000256" key="4">
    <source>
        <dbReference type="ARBA" id="ARBA00022833"/>
    </source>
</evidence>
<dbReference type="InterPro" id="IPR008906">
    <property type="entry name" value="HATC_C_dom"/>
</dbReference>
<evidence type="ECO:0000256" key="8">
    <source>
        <dbReference type="ARBA" id="ARBA00023242"/>
    </source>
</evidence>
<dbReference type="AlphaFoldDB" id="A0ABD0MAS4"/>
<dbReference type="SUPFAM" id="SSF140996">
    <property type="entry name" value="Hermes dimerisation domain"/>
    <property type="match status" value="1"/>
</dbReference>
<evidence type="ECO:0000256" key="6">
    <source>
        <dbReference type="ARBA" id="ARBA00023125"/>
    </source>
</evidence>
<dbReference type="GO" id="GO:0009791">
    <property type="term" value="P:post-embryonic development"/>
    <property type="evidence" value="ECO:0007669"/>
    <property type="project" value="UniProtKB-ARBA"/>
</dbReference>
<dbReference type="PROSITE" id="PS50808">
    <property type="entry name" value="ZF_BED"/>
    <property type="match status" value="1"/>
</dbReference>
<reference evidence="11 12" key="1">
    <citation type="submission" date="2024-05" db="EMBL/GenBank/DDBJ databases">
        <title>Genome sequencing and assembly of Indian major carp, Cirrhinus mrigala (Hamilton, 1822).</title>
        <authorList>
            <person name="Mohindra V."/>
            <person name="Chowdhury L.M."/>
            <person name="Lal K."/>
            <person name="Jena J.K."/>
        </authorList>
    </citation>
    <scope>NUCLEOTIDE SEQUENCE [LARGE SCALE GENOMIC DNA]</scope>
    <source>
        <strain evidence="11">CM1030</strain>
        <tissue evidence="11">Blood</tissue>
    </source>
</reference>
<gene>
    <name evidence="11" type="ORF">M9458_057547</name>
</gene>
<dbReference type="Pfam" id="PF05699">
    <property type="entry name" value="Dimer_Tnp_hAT"/>
    <property type="match status" value="1"/>
</dbReference>
<dbReference type="GO" id="GO:0005634">
    <property type="term" value="C:nucleus"/>
    <property type="evidence" value="ECO:0007669"/>
    <property type="project" value="UniProtKB-SubCell"/>
</dbReference>
<name>A0ABD0MAS4_CIRMR</name>
<dbReference type="InterPro" id="IPR003656">
    <property type="entry name" value="Znf_BED"/>
</dbReference>
<evidence type="ECO:0000256" key="7">
    <source>
        <dbReference type="ARBA" id="ARBA00023163"/>
    </source>
</evidence>
<comment type="subcellular location">
    <subcellularLocation>
        <location evidence="1">Nucleus</location>
    </subcellularLocation>
</comment>
<dbReference type="Pfam" id="PF02892">
    <property type="entry name" value="zf-BED"/>
    <property type="match status" value="1"/>
</dbReference>
<protein>
    <recommendedName>
        <fullName evidence="10">BED-type domain-containing protein</fullName>
    </recommendedName>
</protein>
<evidence type="ECO:0000256" key="3">
    <source>
        <dbReference type="ARBA" id="ARBA00022771"/>
    </source>
</evidence>
<keyword evidence="12" id="KW-1185">Reference proteome</keyword>
<dbReference type="GO" id="GO:0008270">
    <property type="term" value="F:zinc ion binding"/>
    <property type="evidence" value="ECO:0007669"/>
    <property type="project" value="UniProtKB-KW"/>
</dbReference>
<dbReference type="InterPro" id="IPR012337">
    <property type="entry name" value="RNaseH-like_sf"/>
</dbReference>
<dbReference type="InterPro" id="IPR052035">
    <property type="entry name" value="ZnF_BED_domain_contain"/>
</dbReference>
<evidence type="ECO:0000256" key="1">
    <source>
        <dbReference type="ARBA" id="ARBA00004123"/>
    </source>
</evidence>
<keyword evidence="4" id="KW-0862">Zinc</keyword>
<sequence>MPASFAYRCKSEINSSSLLRMQTQEVVSCCHKQPLFRAAKKYIRARSMSAVWQYFRLDQPASKTATCIICQAAISRGGTSISNFNTTNLIKHLKTRHPLEHDGYTKARTEKDKPCQTQQTLEASFKQREKFSQDSQRAIKITDRIIEFIVLDDQPLSVVENVGFRRLIEHLEPRYSLPGRKYISETALPKLYETVREHISCKLKDVRTISFTTDIWSCDSTPLSLLSLTAHWVDTVTPSSFTLQSAVLQANEFRGSHTGKSIAESIEGMLVKWNISKSRVHVILRDNASNMKKAMDEMGVSSLGCFAHSLQLVVHEGLLSQRSVSDALANCRKIIGHFKHSPLATTRLEDIQKDLKMPTKRLQQDVATRWNSTFYMVESLLEQKRTISAYGADHDLPATLTANQWALLEKAVTVLAPFEEVTKQISSSTSSVAEVIPSVTVLKRLLARESQEDTGIRTMKTTLLEAVKKRFATIEEEPLYAVATLLDPRFKDRYFSSADNIKHAKDALTVEMEKTEKSTTVAETIAENPKKTPRMEVQVGGSSSRESSLKGLFEEILQEHDEERGAGTTSTHFQLQTYMMEQTISRSDSPFQYWAVNRVRFPSLAATAAKFLCAPGTSVDSERLFSTASNIVDARRNRLGGERAEMLIFLKKNLPLLLKL</sequence>
<dbReference type="GO" id="GO:0003677">
    <property type="term" value="F:DNA binding"/>
    <property type="evidence" value="ECO:0007669"/>
    <property type="project" value="UniProtKB-KW"/>
</dbReference>
<dbReference type="SUPFAM" id="SSF57667">
    <property type="entry name" value="beta-beta-alpha zinc fingers"/>
    <property type="match status" value="1"/>
</dbReference>
<evidence type="ECO:0000256" key="9">
    <source>
        <dbReference type="PROSITE-ProRule" id="PRU00027"/>
    </source>
</evidence>
<evidence type="ECO:0000256" key="5">
    <source>
        <dbReference type="ARBA" id="ARBA00023015"/>
    </source>
</evidence>
<dbReference type="SMART" id="SM00614">
    <property type="entry name" value="ZnF_BED"/>
    <property type="match status" value="1"/>
</dbReference>